<sequence>MRTAERCGQEAGFSGSTAEGGHPLNIVAITDGAKDIHLRLREIFGFQVTLILDWYHLCK</sequence>
<organism evidence="2 3">
    <name type="scientific">Desulfonema ishimotonii</name>
    <dbReference type="NCBI Taxonomy" id="45657"/>
    <lineage>
        <taxon>Bacteria</taxon>
        <taxon>Pseudomonadati</taxon>
        <taxon>Thermodesulfobacteriota</taxon>
        <taxon>Desulfobacteria</taxon>
        <taxon>Desulfobacterales</taxon>
        <taxon>Desulfococcaceae</taxon>
        <taxon>Desulfonema</taxon>
    </lineage>
</organism>
<protein>
    <recommendedName>
        <fullName evidence="4">Transposase</fullName>
    </recommendedName>
</protein>
<accession>A0A401FXP9</accession>
<evidence type="ECO:0000313" key="2">
    <source>
        <dbReference type="EMBL" id="GBC61719.1"/>
    </source>
</evidence>
<keyword evidence="3" id="KW-1185">Reference proteome</keyword>
<evidence type="ECO:0000256" key="1">
    <source>
        <dbReference type="SAM" id="MobiDB-lite"/>
    </source>
</evidence>
<reference evidence="3" key="2">
    <citation type="submission" date="2019-01" db="EMBL/GenBank/DDBJ databases">
        <title>Genome sequence of Desulfonema ishimotonii strain Tokyo 01.</title>
        <authorList>
            <person name="Fukui M."/>
        </authorList>
    </citation>
    <scope>NUCLEOTIDE SEQUENCE [LARGE SCALE GENOMIC DNA]</scope>
    <source>
        <strain evidence="3">Tokyo 01</strain>
    </source>
</reference>
<dbReference type="AlphaFoldDB" id="A0A401FXP9"/>
<evidence type="ECO:0000313" key="3">
    <source>
        <dbReference type="Proteomes" id="UP000288096"/>
    </source>
</evidence>
<reference evidence="3" key="1">
    <citation type="submission" date="2017-11" db="EMBL/GenBank/DDBJ databases">
        <authorList>
            <person name="Watanabe M."/>
            <person name="Kojima H."/>
        </authorList>
    </citation>
    <scope>NUCLEOTIDE SEQUENCE [LARGE SCALE GENOMIC DNA]</scope>
    <source>
        <strain evidence="3">Tokyo 01</strain>
    </source>
</reference>
<gene>
    <name evidence="2" type="ORF">DENIS_2681</name>
</gene>
<dbReference type="Proteomes" id="UP000288096">
    <property type="component" value="Unassembled WGS sequence"/>
</dbReference>
<name>A0A401FXP9_9BACT</name>
<feature type="region of interest" description="Disordered" evidence="1">
    <location>
        <begin position="1"/>
        <end position="20"/>
    </location>
</feature>
<comment type="caution">
    <text evidence="2">The sequence shown here is derived from an EMBL/GenBank/DDBJ whole genome shotgun (WGS) entry which is preliminary data.</text>
</comment>
<dbReference type="EMBL" id="BEXT01000001">
    <property type="protein sequence ID" value="GBC61719.1"/>
    <property type="molecule type" value="Genomic_DNA"/>
</dbReference>
<evidence type="ECO:0008006" key="4">
    <source>
        <dbReference type="Google" id="ProtNLM"/>
    </source>
</evidence>
<proteinExistence type="predicted"/>